<evidence type="ECO:0000256" key="2">
    <source>
        <dbReference type="ARBA" id="ARBA00022729"/>
    </source>
</evidence>
<evidence type="ECO:0000256" key="5">
    <source>
        <dbReference type="SAM" id="SignalP"/>
    </source>
</evidence>
<name>A0A8H5LRF2_9AGAR</name>
<dbReference type="Proteomes" id="UP000559256">
    <property type="component" value="Unassembled WGS sequence"/>
</dbReference>
<evidence type="ECO:0008006" key="8">
    <source>
        <dbReference type="Google" id="ProtNLM"/>
    </source>
</evidence>
<comment type="caution">
    <text evidence="6">The sequence shown here is derived from an EMBL/GenBank/DDBJ whole genome shotgun (WGS) entry which is preliminary data.</text>
</comment>
<dbReference type="InterPro" id="IPR008801">
    <property type="entry name" value="RALF"/>
</dbReference>
<keyword evidence="2 5" id="KW-0732">Signal</keyword>
<sequence>MAATMQFRTITAFVCLALAATATAAPAPENISNPAMNRNKVPCNKTGGGANAANCHKPGGGGAGANPYNRPCNPSTECRGKKE</sequence>
<organism evidence="6 7">
    <name type="scientific">Tetrapyrgos nigripes</name>
    <dbReference type="NCBI Taxonomy" id="182062"/>
    <lineage>
        <taxon>Eukaryota</taxon>
        <taxon>Fungi</taxon>
        <taxon>Dikarya</taxon>
        <taxon>Basidiomycota</taxon>
        <taxon>Agaricomycotina</taxon>
        <taxon>Agaricomycetes</taxon>
        <taxon>Agaricomycetidae</taxon>
        <taxon>Agaricales</taxon>
        <taxon>Marasmiineae</taxon>
        <taxon>Marasmiaceae</taxon>
        <taxon>Tetrapyrgos</taxon>
    </lineage>
</organism>
<keyword evidence="3" id="KW-1015">Disulfide bond</keyword>
<feature type="signal peptide" evidence="5">
    <location>
        <begin position="1"/>
        <end position="24"/>
    </location>
</feature>
<accession>A0A8H5LRF2</accession>
<dbReference type="Pfam" id="PF05498">
    <property type="entry name" value="RALF"/>
    <property type="match status" value="1"/>
</dbReference>
<evidence type="ECO:0000313" key="7">
    <source>
        <dbReference type="Proteomes" id="UP000559256"/>
    </source>
</evidence>
<evidence type="ECO:0000256" key="1">
    <source>
        <dbReference type="ARBA" id="ARBA00009178"/>
    </source>
</evidence>
<protein>
    <recommendedName>
        <fullName evidence="8">Rapid ALkalinization Factor</fullName>
    </recommendedName>
</protein>
<feature type="chain" id="PRO_5034125089" description="Rapid ALkalinization Factor" evidence="5">
    <location>
        <begin position="25"/>
        <end position="83"/>
    </location>
</feature>
<evidence type="ECO:0000256" key="3">
    <source>
        <dbReference type="ARBA" id="ARBA00023157"/>
    </source>
</evidence>
<reference evidence="6 7" key="1">
    <citation type="journal article" date="2020" name="ISME J.">
        <title>Uncovering the hidden diversity of litter-decomposition mechanisms in mushroom-forming fungi.</title>
        <authorList>
            <person name="Floudas D."/>
            <person name="Bentzer J."/>
            <person name="Ahren D."/>
            <person name="Johansson T."/>
            <person name="Persson P."/>
            <person name="Tunlid A."/>
        </authorList>
    </citation>
    <scope>NUCLEOTIDE SEQUENCE [LARGE SCALE GENOMIC DNA]</scope>
    <source>
        <strain evidence="6 7">CBS 291.85</strain>
    </source>
</reference>
<dbReference type="AlphaFoldDB" id="A0A8H5LRF2"/>
<evidence type="ECO:0000313" key="6">
    <source>
        <dbReference type="EMBL" id="KAF5366758.1"/>
    </source>
</evidence>
<gene>
    <name evidence="6" type="ORF">D9758_006526</name>
</gene>
<evidence type="ECO:0000256" key="4">
    <source>
        <dbReference type="SAM" id="MobiDB-lite"/>
    </source>
</evidence>
<keyword evidence="7" id="KW-1185">Reference proteome</keyword>
<feature type="region of interest" description="Disordered" evidence="4">
    <location>
        <begin position="55"/>
        <end position="83"/>
    </location>
</feature>
<dbReference type="EMBL" id="JAACJM010000021">
    <property type="protein sequence ID" value="KAF5366758.1"/>
    <property type="molecule type" value="Genomic_DNA"/>
</dbReference>
<proteinExistence type="inferred from homology"/>
<comment type="similarity">
    <text evidence="1">Belongs to the plant rapid alkalinization factor (RALF) family.</text>
</comment>